<evidence type="ECO:0000313" key="7">
    <source>
        <dbReference type="EMBL" id="TKZ19365.1"/>
    </source>
</evidence>
<proteinExistence type="inferred from homology"/>
<evidence type="ECO:0000259" key="6">
    <source>
        <dbReference type="Pfam" id="PF13145"/>
    </source>
</evidence>
<comment type="catalytic activity">
    <reaction evidence="1">
        <text>[protein]-peptidylproline (omega=180) = [protein]-peptidylproline (omega=0)</text>
        <dbReference type="Rhea" id="RHEA:16237"/>
        <dbReference type="Rhea" id="RHEA-COMP:10747"/>
        <dbReference type="Rhea" id="RHEA-COMP:10748"/>
        <dbReference type="ChEBI" id="CHEBI:83833"/>
        <dbReference type="ChEBI" id="CHEBI:83834"/>
        <dbReference type="EC" id="5.2.1.8"/>
    </reaction>
</comment>
<dbReference type="AlphaFoldDB" id="A0A4U7N169"/>
<evidence type="ECO:0000256" key="1">
    <source>
        <dbReference type="ARBA" id="ARBA00000971"/>
    </source>
</evidence>
<dbReference type="RefSeq" id="WP_138016549.1">
    <property type="nucleotide sequence ID" value="NZ_SULI01000013.1"/>
</dbReference>
<dbReference type="Pfam" id="PF13145">
    <property type="entry name" value="Rotamase_2"/>
    <property type="match status" value="1"/>
</dbReference>
<keyword evidence="5" id="KW-1133">Transmembrane helix</keyword>
<dbReference type="EC" id="5.2.1.8" evidence="3"/>
<keyword evidence="8" id="KW-1185">Reference proteome</keyword>
<dbReference type="InterPro" id="IPR000297">
    <property type="entry name" value="PPIase_PpiC"/>
</dbReference>
<comment type="similarity">
    <text evidence="2">Belongs to the PpiC/parvulin rotamase family.</text>
</comment>
<name>A0A4U7N169_9RHOB</name>
<organism evidence="7 8">
    <name type="scientific">Shimia litoralis</name>
    <dbReference type="NCBI Taxonomy" id="420403"/>
    <lineage>
        <taxon>Bacteria</taxon>
        <taxon>Pseudomonadati</taxon>
        <taxon>Pseudomonadota</taxon>
        <taxon>Alphaproteobacteria</taxon>
        <taxon>Rhodobacterales</taxon>
        <taxon>Roseobacteraceae</taxon>
    </lineage>
</organism>
<feature type="domain" description="PpiC" evidence="6">
    <location>
        <begin position="116"/>
        <end position="239"/>
    </location>
</feature>
<accession>A0A4U7N169</accession>
<protein>
    <recommendedName>
        <fullName evidence="3">peptidylprolyl isomerase</fullName>
        <ecNumber evidence="3">5.2.1.8</ecNumber>
    </recommendedName>
</protein>
<comment type="caution">
    <text evidence="7">The sequence shown here is derived from an EMBL/GenBank/DDBJ whole genome shotgun (WGS) entry which is preliminary data.</text>
</comment>
<evidence type="ECO:0000256" key="5">
    <source>
        <dbReference type="SAM" id="Phobius"/>
    </source>
</evidence>
<evidence type="ECO:0000256" key="4">
    <source>
        <dbReference type="ARBA" id="ARBA00023110"/>
    </source>
</evidence>
<gene>
    <name evidence="7" type="ORF">FAP39_11495</name>
</gene>
<evidence type="ECO:0000256" key="2">
    <source>
        <dbReference type="ARBA" id="ARBA00007656"/>
    </source>
</evidence>
<dbReference type="OrthoDB" id="196786at2"/>
<dbReference type="EMBL" id="SULI01000013">
    <property type="protein sequence ID" value="TKZ19365.1"/>
    <property type="molecule type" value="Genomic_DNA"/>
</dbReference>
<dbReference type="InterPro" id="IPR050245">
    <property type="entry name" value="PrsA_foldase"/>
</dbReference>
<dbReference type="PANTHER" id="PTHR47245">
    <property type="entry name" value="PEPTIDYLPROLYL ISOMERASE"/>
    <property type="match status" value="1"/>
</dbReference>
<dbReference type="PANTHER" id="PTHR47245:SF2">
    <property type="entry name" value="PEPTIDYL-PROLYL CIS-TRANS ISOMERASE HP_0175-RELATED"/>
    <property type="match status" value="1"/>
</dbReference>
<evidence type="ECO:0000256" key="3">
    <source>
        <dbReference type="ARBA" id="ARBA00013194"/>
    </source>
</evidence>
<keyword evidence="4" id="KW-0697">Rotamase</keyword>
<keyword evidence="7" id="KW-0413">Isomerase</keyword>
<dbReference type="Proteomes" id="UP000306575">
    <property type="component" value="Unassembled WGS sequence"/>
</dbReference>
<feature type="transmembrane region" description="Helical" evidence="5">
    <location>
        <begin position="9"/>
        <end position="26"/>
    </location>
</feature>
<evidence type="ECO:0000313" key="8">
    <source>
        <dbReference type="Proteomes" id="UP000306575"/>
    </source>
</evidence>
<keyword evidence="5" id="KW-0812">Transmembrane</keyword>
<keyword evidence="5" id="KW-0472">Membrane</keyword>
<sequence length="281" mass="31550">MKRILREPIFQFLILAFVIFAYFNVVQKDRPAEIEVDQIVIAENDLRVLIEQHKSIWNRLPTEDELNALIERTIQEEVMMREAIALGLDRGDAVIRARLNQKMQFFSDSAVQMLEPDDAILQAFMESNPASYMTPAKVTFEQIFLGDAIDEQDVQQALELLASGASPASLGRRGLLPKSLSQASEQNTDGTFGNGFFAQVANTKIGVWAGPVRSGFGWHLVNVGQYVPEQLPPFDHVRNKVLADWRNEQRQIVSKAQYAKFLAGYDIVKPTAATLQAVLSE</sequence>
<reference evidence="7 8" key="1">
    <citation type="submission" date="2019-04" db="EMBL/GenBank/DDBJ databases">
        <title>Genome sequence of Pelagicola litoralis CL-ES2.</title>
        <authorList>
            <person name="Cao J."/>
        </authorList>
    </citation>
    <scope>NUCLEOTIDE SEQUENCE [LARGE SCALE GENOMIC DNA]</scope>
    <source>
        <strain evidence="7 8">CL-ES2</strain>
    </source>
</reference>
<dbReference type="GO" id="GO:0003755">
    <property type="term" value="F:peptidyl-prolyl cis-trans isomerase activity"/>
    <property type="evidence" value="ECO:0007669"/>
    <property type="project" value="UniProtKB-KW"/>
</dbReference>